<keyword evidence="1" id="KW-0697">Rotamase</keyword>
<evidence type="ECO:0000256" key="2">
    <source>
        <dbReference type="ARBA" id="ARBA00023235"/>
    </source>
</evidence>
<feature type="region of interest" description="Disordered" evidence="3">
    <location>
        <begin position="188"/>
        <end position="238"/>
    </location>
</feature>
<evidence type="ECO:0000259" key="4">
    <source>
        <dbReference type="Pfam" id="PF05698"/>
    </source>
</evidence>
<evidence type="ECO:0000256" key="1">
    <source>
        <dbReference type="ARBA" id="ARBA00023110"/>
    </source>
</evidence>
<name>X0YQA7_9ZZZZ</name>
<dbReference type="InterPro" id="IPR027304">
    <property type="entry name" value="Trigger_fact/SurA_dom_sf"/>
</dbReference>
<dbReference type="SUPFAM" id="SSF109998">
    <property type="entry name" value="Triger factor/SurA peptide-binding domain-like"/>
    <property type="match status" value="1"/>
</dbReference>
<dbReference type="GO" id="GO:0006457">
    <property type="term" value="P:protein folding"/>
    <property type="evidence" value="ECO:0007669"/>
    <property type="project" value="InterPro"/>
</dbReference>
<feature type="compositionally biased region" description="Basic residues" evidence="3">
    <location>
        <begin position="214"/>
        <end position="228"/>
    </location>
</feature>
<evidence type="ECO:0000256" key="3">
    <source>
        <dbReference type="SAM" id="MobiDB-lite"/>
    </source>
</evidence>
<proteinExistence type="predicted"/>
<dbReference type="EMBL" id="BARS01040729">
    <property type="protein sequence ID" value="GAG38906.1"/>
    <property type="molecule type" value="Genomic_DNA"/>
</dbReference>
<dbReference type="GO" id="GO:0003755">
    <property type="term" value="F:peptidyl-prolyl cis-trans isomerase activity"/>
    <property type="evidence" value="ECO:0007669"/>
    <property type="project" value="UniProtKB-KW"/>
</dbReference>
<comment type="caution">
    <text evidence="5">The sequence shown here is derived from an EMBL/GenBank/DDBJ whole genome shotgun (WGS) entry which is preliminary data.</text>
</comment>
<reference evidence="5" key="1">
    <citation type="journal article" date="2014" name="Front. Microbiol.">
        <title>High frequency of phylogenetically diverse reductive dehalogenase-homologous genes in deep subseafloor sedimentary metagenomes.</title>
        <authorList>
            <person name="Kawai M."/>
            <person name="Futagami T."/>
            <person name="Toyoda A."/>
            <person name="Takaki Y."/>
            <person name="Nishi S."/>
            <person name="Hori S."/>
            <person name="Arai W."/>
            <person name="Tsubouchi T."/>
            <person name="Morono Y."/>
            <person name="Uchiyama I."/>
            <person name="Ito T."/>
            <person name="Fujiyama A."/>
            <person name="Inagaki F."/>
            <person name="Takami H."/>
        </authorList>
    </citation>
    <scope>NUCLEOTIDE SEQUENCE</scope>
    <source>
        <strain evidence="5">Expedition CK06-06</strain>
    </source>
</reference>
<gene>
    <name evidence="5" type="ORF">S01H1_62046</name>
</gene>
<feature type="compositionally biased region" description="Basic and acidic residues" evidence="3">
    <location>
        <begin position="229"/>
        <end position="238"/>
    </location>
</feature>
<dbReference type="AlphaFoldDB" id="X0YQA7"/>
<protein>
    <recommendedName>
        <fullName evidence="4">Trigger factor C-terminal domain-containing protein</fullName>
    </recommendedName>
</protein>
<feature type="domain" description="Trigger factor C-terminal" evidence="4">
    <location>
        <begin position="32"/>
        <end position="187"/>
    </location>
</feature>
<dbReference type="Gene3D" id="1.10.3120.10">
    <property type="entry name" value="Trigger factor, C-terminal domain"/>
    <property type="match status" value="1"/>
</dbReference>
<sequence length="238" mass="27620">ADIEIKIRDIQRLKVPQFDERLIKSLGFDTEKELREWIKSDLESRLGERVRQVMAGQIYKYLLGKTDFELPTRLSERQTDRVVARQMLELYRQGVPPAEVEKRMDEMKTGAREEAVRDLKLAFIMESLSEKFEVDVSEAEVNGIIASIAQRQGQRFDRVRDELVKRDGIASLYVQLRDEKIVEQLIEKAKITEKEPEKKKDKSPETEASDAKARKSRPKRKPPAKTKGKKADEFADET</sequence>
<organism evidence="5">
    <name type="scientific">marine sediment metagenome</name>
    <dbReference type="NCBI Taxonomy" id="412755"/>
    <lineage>
        <taxon>unclassified sequences</taxon>
        <taxon>metagenomes</taxon>
        <taxon>ecological metagenomes</taxon>
    </lineage>
</organism>
<accession>X0YQA7</accession>
<evidence type="ECO:0000313" key="5">
    <source>
        <dbReference type="EMBL" id="GAG38906.1"/>
    </source>
</evidence>
<dbReference type="InterPro" id="IPR008880">
    <property type="entry name" value="Trigger_fac_C"/>
</dbReference>
<feature type="non-terminal residue" evidence="5">
    <location>
        <position position="1"/>
    </location>
</feature>
<dbReference type="InterPro" id="IPR037041">
    <property type="entry name" value="Trigger_fac_C_sf"/>
</dbReference>
<dbReference type="Pfam" id="PF05698">
    <property type="entry name" value="Trigger_C"/>
    <property type="match status" value="1"/>
</dbReference>
<dbReference type="GO" id="GO:0015031">
    <property type="term" value="P:protein transport"/>
    <property type="evidence" value="ECO:0007669"/>
    <property type="project" value="InterPro"/>
</dbReference>
<keyword evidence="2" id="KW-0413">Isomerase</keyword>
<feature type="compositionally biased region" description="Basic and acidic residues" evidence="3">
    <location>
        <begin position="188"/>
        <end position="213"/>
    </location>
</feature>